<feature type="transmembrane region" description="Helical" evidence="5">
    <location>
        <begin position="436"/>
        <end position="455"/>
    </location>
</feature>
<dbReference type="PANTHER" id="PTHR37422">
    <property type="entry name" value="TEICHURONIC ACID BIOSYNTHESIS PROTEIN TUAE"/>
    <property type="match status" value="1"/>
</dbReference>
<comment type="subcellular location">
    <subcellularLocation>
        <location evidence="1">Membrane</location>
        <topology evidence="1">Multi-pass membrane protein</topology>
    </subcellularLocation>
</comment>
<evidence type="ECO:0000313" key="8">
    <source>
        <dbReference type="Proteomes" id="UP000595894"/>
    </source>
</evidence>
<dbReference type="Pfam" id="PF04932">
    <property type="entry name" value="Wzy_C"/>
    <property type="match status" value="1"/>
</dbReference>
<evidence type="ECO:0000256" key="3">
    <source>
        <dbReference type="ARBA" id="ARBA00022989"/>
    </source>
</evidence>
<name>A0A974S545_9SPHN</name>
<feature type="transmembrane region" description="Helical" evidence="5">
    <location>
        <begin position="274"/>
        <end position="299"/>
    </location>
</feature>
<feature type="transmembrane region" description="Helical" evidence="5">
    <location>
        <begin position="155"/>
        <end position="174"/>
    </location>
</feature>
<feature type="transmembrane region" description="Helical" evidence="5">
    <location>
        <begin position="98"/>
        <end position="119"/>
    </location>
</feature>
<dbReference type="EMBL" id="CP061035">
    <property type="protein sequence ID" value="QQV78071.1"/>
    <property type="molecule type" value="Genomic_DNA"/>
</dbReference>
<keyword evidence="3 5" id="KW-1133">Transmembrane helix</keyword>
<dbReference type="InterPro" id="IPR007016">
    <property type="entry name" value="O-antigen_ligase-rel_domated"/>
</dbReference>
<evidence type="ECO:0000313" key="7">
    <source>
        <dbReference type="EMBL" id="QQV78071.1"/>
    </source>
</evidence>
<keyword evidence="4 5" id="KW-0472">Membrane</keyword>
<dbReference type="InterPro" id="IPR051533">
    <property type="entry name" value="WaaL-like"/>
</dbReference>
<organism evidence="7 8">
    <name type="scientific">Sphingomonas aliaeris</name>
    <dbReference type="NCBI Taxonomy" id="2759526"/>
    <lineage>
        <taxon>Bacteria</taxon>
        <taxon>Pseudomonadati</taxon>
        <taxon>Pseudomonadota</taxon>
        <taxon>Alphaproteobacteria</taxon>
        <taxon>Sphingomonadales</taxon>
        <taxon>Sphingomonadaceae</taxon>
        <taxon>Sphingomonas</taxon>
    </lineage>
</organism>
<feature type="transmembrane region" description="Helical" evidence="5">
    <location>
        <begin position="59"/>
        <end position="86"/>
    </location>
</feature>
<feature type="transmembrane region" description="Helical" evidence="5">
    <location>
        <begin position="209"/>
        <end position="230"/>
    </location>
</feature>
<sequence>MILTLKSLIYLDGLLALGLLFFRWALASRLKGLVNGRMIAIVLLVPALLMIVPKIEMAYACVAIIVMLAPSRPELCAGYLLMLAMVPELGVEYSVGGVYITELSTTLAMAVGALLGLIWTRRTTKLHTGKYDLAALALVFLLTIMTAHGMPATTFLRAFIDNGLSVGAPYIVVSRSIGSEQDARSVISRLYLAGALAAIIAIFEASRHWALYDVIPAHFNVAMQGISVLNIRAGFMRSGGPLLNPTAFALFLAVLPAGLWGVRSYFHKAGYHALTALLLLGLLSTQSRGGWIACAAGYCACWAYRGLRTRAIGALLGAVVVYFVAQYILPENGRLAESLGRSGAAAGTADYRGLLLESGIGQIKLHPVFGQSVTDLYVSMSHLIQGQGILDFVNAHLYVALTSGLVGLAVWILIWGTPFAASWKRGAPVGRDTASGLQIVPETILVVSMIGLIFTSTTVRALVWPTIGLAMTGPLLALAGHRRKSATRAGSARSPNLAVEPIKVPAVG</sequence>
<reference evidence="8" key="1">
    <citation type="submission" date="2020-09" db="EMBL/GenBank/DDBJ databases">
        <title>Sphingomonas sp., a new species isolated from pork steak.</title>
        <authorList>
            <person name="Heidler von Heilborn D."/>
        </authorList>
    </citation>
    <scope>NUCLEOTIDE SEQUENCE [LARGE SCALE GENOMIC DNA]</scope>
</reference>
<protein>
    <submittedName>
        <fullName evidence="7">O-antigen ligase family protein</fullName>
    </submittedName>
</protein>
<feature type="transmembrane region" description="Helical" evidence="5">
    <location>
        <begin position="461"/>
        <end position="479"/>
    </location>
</feature>
<dbReference type="KEGG" id="sari:H5J25_04855"/>
<keyword evidence="2 5" id="KW-0812">Transmembrane</keyword>
<feature type="transmembrane region" description="Helical" evidence="5">
    <location>
        <begin position="242"/>
        <end position="262"/>
    </location>
</feature>
<keyword evidence="8" id="KW-1185">Reference proteome</keyword>
<dbReference type="AlphaFoldDB" id="A0A974S545"/>
<evidence type="ECO:0000256" key="4">
    <source>
        <dbReference type="ARBA" id="ARBA00023136"/>
    </source>
</evidence>
<feature type="transmembrane region" description="Helical" evidence="5">
    <location>
        <begin position="32"/>
        <end position="52"/>
    </location>
</feature>
<feature type="transmembrane region" description="Helical" evidence="5">
    <location>
        <begin position="395"/>
        <end position="415"/>
    </location>
</feature>
<proteinExistence type="predicted"/>
<feature type="transmembrane region" description="Helical" evidence="5">
    <location>
        <begin position="186"/>
        <end position="203"/>
    </location>
</feature>
<feature type="transmembrane region" description="Helical" evidence="5">
    <location>
        <begin position="311"/>
        <end position="329"/>
    </location>
</feature>
<dbReference type="GO" id="GO:0016874">
    <property type="term" value="F:ligase activity"/>
    <property type="evidence" value="ECO:0007669"/>
    <property type="project" value="UniProtKB-KW"/>
</dbReference>
<evidence type="ECO:0000256" key="1">
    <source>
        <dbReference type="ARBA" id="ARBA00004141"/>
    </source>
</evidence>
<feature type="transmembrane region" description="Helical" evidence="5">
    <location>
        <begin position="131"/>
        <end position="149"/>
    </location>
</feature>
<feature type="transmembrane region" description="Helical" evidence="5">
    <location>
        <begin position="7"/>
        <end position="26"/>
    </location>
</feature>
<dbReference type="Proteomes" id="UP000595894">
    <property type="component" value="Chromosome"/>
</dbReference>
<keyword evidence="7" id="KW-0436">Ligase</keyword>
<evidence type="ECO:0000256" key="2">
    <source>
        <dbReference type="ARBA" id="ARBA00022692"/>
    </source>
</evidence>
<dbReference type="PANTHER" id="PTHR37422:SF13">
    <property type="entry name" value="LIPOPOLYSACCHARIDE BIOSYNTHESIS PROTEIN PA4999-RELATED"/>
    <property type="match status" value="1"/>
</dbReference>
<accession>A0A974S545</accession>
<feature type="domain" description="O-antigen ligase-related" evidence="6">
    <location>
        <begin position="274"/>
        <end position="412"/>
    </location>
</feature>
<evidence type="ECO:0000259" key="6">
    <source>
        <dbReference type="Pfam" id="PF04932"/>
    </source>
</evidence>
<evidence type="ECO:0000256" key="5">
    <source>
        <dbReference type="SAM" id="Phobius"/>
    </source>
</evidence>
<gene>
    <name evidence="7" type="ORF">H5J25_04855</name>
</gene>
<dbReference type="GO" id="GO:0016020">
    <property type="term" value="C:membrane"/>
    <property type="evidence" value="ECO:0007669"/>
    <property type="project" value="UniProtKB-SubCell"/>
</dbReference>